<sequence length="122" mass="13947">MQNGPPKGHFSSRDSFGYTRDQKTPVRRSEIRFPELGFTNNHDGEHKPYSPDLAPCDFFSFPHDQGKAKGTRFETLYAVKANEVEIMKRLSGSDLKNCFGPWKIRGVRIEEKSTLEVIISKL</sequence>
<dbReference type="EMBL" id="BGPR01021035">
    <property type="protein sequence ID" value="GBN85962.1"/>
    <property type="molecule type" value="Genomic_DNA"/>
</dbReference>
<dbReference type="Proteomes" id="UP000499080">
    <property type="component" value="Unassembled WGS sequence"/>
</dbReference>
<organism evidence="2 3">
    <name type="scientific">Araneus ventricosus</name>
    <name type="common">Orbweaver spider</name>
    <name type="synonym">Epeira ventricosa</name>
    <dbReference type="NCBI Taxonomy" id="182803"/>
    <lineage>
        <taxon>Eukaryota</taxon>
        <taxon>Metazoa</taxon>
        <taxon>Ecdysozoa</taxon>
        <taxon>Arthropoda</taxon>
        <taxon>Chelicerata</taxon>
        <taxon>Arachnida</taxon>
        <taxon>Araneae</taxon>
        <taxon>Araneomorphae</taxon>
        <taxon>Entelegynae</taxon>
        <taxon>Araneoidea</taxon>
        <taxon>Araneidae</taxon>
        <taxon>Araneus</taxon>
    </lineage>
</organism>
<dbReference type="Gene3D" id="3.30.420.10">
    <property type="entry name" value="Ribonuclease H-like superfamily/Ribonuclease H"/>
    <property type="match status" value="1"/>
</dbReference>
<proteinExistence type="predicted"/>
<dbReference type="GO" id="GO:0003676">
    <property type="term" value="F:nucleic acid binding"/>
    <property type="evidence" value="ECO:0007669"/>
    <property type="project" value="InterPro"/>
</dbReference>
<gene>
    <name evidence="2" type="ORF">AVEN_157895_1</name>
</gene>
<feature type="compositionally biased region" description="Basic and acidic residues" evidence="1">
    <location>
        <begin position="20"/>
        <end position="33"/>
    </location>
</feature>
<name>A0A4Y2SCL5_ARAVE</name>
<protein>
    <submittedName>
        <fullName evidence="2">Uncharacterized protein</fullName>
    </submittedName>
</protein>
<accession>A0A4Y2SCL5</accession>
<evidence type="ECO:0000256" key="1">
    <source>
        <dbReference type="SAM" id="MobiDB-lite"/>
    </source>
</evidence>
<comment type="caution">
    <text evidence="2">The sequence shown here is derived from an EMBL/GenBank/DDBJ whole genome shotgun (WGS) entry which is preliminary data.</text>
</comment>
<reference evidence="2 3" key="1">
    <citation type="journal article" date="2019" name="Sci. Rep.">
        <title>Orb-weaving spider Araneus ventricosus genome elucidates the spidroin gene catalogue.</title>
        <authorList>
            <person name="Kono N."/>
            <person name="Nakamura H."/>
            <person name="Ohtoshi R."/>
            <person name="Moran D.A.P."/>
            <person name="Shinohara A."/>
            <person name="Yoshida Y."/>
            <person name="Fujiwara M."/>
            <person name="Mori M."/>
            <person name="Tomita M."/>
            <person name="Arakawa K."/>
        </authorList>
    </citation>
    <scope>NUCLEOTIDE SEQUENCE [LARGE SCALE GENOMIC DNA]</scope>
</reference>
<dbReference type="AlphaFoldDB" id="A0A4Y2SCL5"/>
<evidence type="ECO:0000313" key="3">
    <source>
        <dbReference type="Proteomes" id="UP000499080"/>
    </source>
</evidence>
<dbReference type="OrthoDB" id="6434393at2759"/>
<keyword evidence="3" id="KW-1185">Reference proteome</keyword>
<feature type="region of interest" description="Disordered" evidence="1">
    <location>
        <begin position="1"/>
        <end position="49"/>
    </location>
</feature>
<evidence type="ECO:0000313" key="2">
    <source>
        <dbReference type="EMBL" id="GBN85962.1"/>
    </source>
</evidence>
<dbReference type="InterPro" id="IPR036397">
    <property type="entry name" value="RNaseH_sf"/>
</dbReference>